<dbReference type="AlphaFoldDB" id="A0A1U6GWY6"/>
<evidence type="ECO:0000256" key="1">
    <source>
        <dbReference type="SAM" id="SignalP"/>
    </source>
</evidence>
<dbReference type="STRING" id="428990.SAMN06295987_101744"/>
<dbReference type="Gene3D" id="3.10.450.50">
    <property type="match status" value="1"/>
</dbReference>
<keyword evidence="4" id="KW-1185">Reference proteome</keyword>
<gene>
    <name evidence="3" type="ORF">SAMN06295987_101744</name>
</gene>
<keyword evidence="3" id="KW-0413">Isomerase</keyword>
<evidence type="ECO:0000259" key="2">
    <source>
        <dbReference type="Pfam" id="PF14534"/>
    </source>
</evidence>
<feature type="domain" description="DUF4440" evidence="2">
    <location>
        <begin position="37"/>
        <end position="144"/>
    </location>
</feature>
<proteinExistence type="predicted"/>
<sequence>MRVVSFALVLAAFSLPGCSQQPTAQAAQPLTQADAQAVLDTFTEALGSMDLQKVDDMYASDVVAFDPGKAERIGGKVALHVMNAQYVDMKFNQVEMPDPKFQILGPDLFIASGTIHFTGTDGKVKEGEVRYTEVFQKQPDGNWQSIHEHLDYPPKT</sequence>
<feature type="signal peptide" evidence="1">
    <location>
        <begin position="1"/>
        <end position="26"/>
    </location>
</feature>
<evidence type="ECO:0000313" key="4">
    <source>
        <dbReference type="Proteomes" id="UP000190989"/>
    </source>
</evidence>
<accession>A0A1U6GWY6</accession>
<protein>
    <submittedName>
        <fullName evidence="3">Ketosteroid isomerase homolog</fullName>
    </submittedName>
</protein>
<dbReference type="SUPFAM" id="SSF54427">
    <property type="entry name" value="NTF2-like"/>
    <property type="match status" value="1"/>
</dbReference>
<dbReference type="Pfam" id="PF14534">
    <property type="entry name" value="DUF4440"/>
    <property type="match status" value="1"/>
</dbReference>
<feature type="chain" id="PRO_5010572404" evidence="1">
    <location>
        <begin position="27"/>
        <end position="156"/>
    </location>
</feature>
<organism evidence="3 4">
    <name type="scientific">Novosphingobium mathurense</name>
    <dbReference type="NCBI Taxonomy" id="428990"/>
    <lineage>
        <taxon>Bacteria</taxon>
        <taxon>Pseudomonadati</taxon>
        <taxon>Pseudomonadota</taxon>
        <taxon>Alphaproteobacteria</taxon>
        <taxon>Sphingomonadales</taxon>
        <taxon>Sphingomonadaceae</taxon>
        <taxon>Novosphingobium</taxon>
    </lineage>
</organism>
<dbReference type="InterPro" id="IPR027843">
    <property type="entry name" value="DUF4440"/>
</dbReference>
<dbReference type="InterPro" id="IPR032710">
    <property type="entry name" value="NTF2-like_dom_sf"/>
</dbReference>
<keyword evidence="1" id="KW-0732">Signal</keyword>
<name>A0A1U6GWY6_9SPHN</name>
<dbReference type="GO" id="GO:0016853">
    <property type="term" value="F:isomerase activity"/>
    <property type="evidence" value="ECO:0007669"/>
    <property type="project" value="UniProtKB-KW"/>
</dbReference>
<dbReference type="EMBL" id="FVZE01000001">
    <property type="protein sequence ID" value="SLJ88059.1"/>
    <property type="molecule type" value="Genomic_DNA"/>
</dbReference>
<evidence type="ECO:0000313" key="3">
    <source>
        <dbReference type="EMBL" id="SLJ88059.1"/>
    </source>
</evidence>
<dbReference type="RefSeq" id="WP_054944856.1">
    <property type="nucleotide sequence ID" value="NZ_FVZE01000001.1"/>
</dbReference>
<reference evidence="4" key="1">
    <citation type="submission" date="2017-02" db="EMBL/GenBank/DDBJ databases">
        <authorList>
            <person name="Varghese N."/>
            <person name="Submissions S."/>
        </authorList>
    </citation>
    <scope>NUCLEOTIDE SEQUENCE [LARGE SCALE GENOMIC DNA]</scope>
    <source>
        <strain evidence="4">SM117</strain>
    </source>
</reference>
<dbReference type="Proteomes" id="UP000190989">
    <property type="component" value="Unassembled WGS sequence"/>
</dbReference>